<dbReference type="Proteomes" id="UP000237000">
    <property type="component" value="Unassembled WGS sequence"/>
</dbReference>
<name>A0A2P5END1_TREOI</name>
<proteinExistence type="predicted"/>
<dbReference type="EMBL" id="JXTC01000122">
    <property type="protein sequence ID" value="PON87019.1"/>
    <property type="molecule type" value="Genomic_DNA"/>
</dbReference>
<dbReference type="AlphaFoldDB" id="A0A2P5END1"/>
<accession>A0A2P5END1</accession>
<reference evidence="2" key="1">
    <citation type="submission" date="2016-06" db="EMBL/GenBank/DDBJ databases">
        <title>Parallel loss of symbiosis genes in relatives of nitrogen-fixing non-legume Parasponia.</title>
        <authorList>
            <person name="Van Velzen R."/>
            <person name="Holmer R."/>
            <person name="Bu F."/>
            <person name="Rutten L."/>
            <person name="Van Zeijl A."/>
            <person name="Liu W."/>
            <person name="Santuari L."/>
            <person name="Cao Q."/>
            <person name="Sharma T."/>
            <person name="Shen D."/>
            <person name="Roswanjaya Y."/>
            <person name="Wardhani T."/>
            <person name="Kalhor M.S."/>
            <person name="Jansen J."/>
            <person name="Van den Hoogen J."/>
            <person name="Gungor B."/>
            <person name="Hartog M."/>
            <person name="Hontelez J."/>
            <person name="Verver J."/>
            <person name="Yang W.-C."/>
            <person name="Schijlen E."/>
            <person name="Repin R."/>
            <person name="Schilthuizen M."/>
            <person name="Schranz E."/>
            <person name="Heidstra R."/>
            <person name="Miyata K."/>
            <person name="Fedorova E."/>
            <person name="Kohlen W."/>
            <person name="Bisseling T."/>
            <person name="Smit S."/>
            <person name="Geurts R."/>
        </authorList>
    </citation>
    <scope>NUCLEOTIDE SEQUENCE [LARGE SCALE GENOMIC DNA]</scope>
    <source>
        <strain evidence="2">cv. RG33-2</strain>
    </source>
</reference>
<gene>
    <name evidence="1" type="ORF">TorRG33x02_171320</name>
</gene>
<comment type="caution">
    <text evidence="1">The sequence shown here is derived from an EMBL/GenBank/DDBJ whole genome shotgun (WGS) entry which is preliminary data.</text>
</comment>
<dbReference type="InParanoid" id="A0A2P5END1"/>
<feature type="non-terminal residue" evidence="1">
    <location>
        <position position="1"/>
    </location>
</feature>
<evidence type="ECO:0000313" key="2">
    <source>
        <dbReference type="Proteomes" id="UP000237000"/>
    </source>
</evidence>
<protein>
    <submittedName>
        <fullName evidence="1">Uncharacterized protein</fullName>
    </submittedName>
</protein>
<keyword evidence="2" id="KW-1185">Reference proteome</keyword>
<sequence>FSRELSFSSPRCNSLPYISKEFVKGYQLPAIIKFWISRLFKHKFQLYIP</sequence>
<organism evidence="1 2">
    <name type="scientific">Trema orientale</name>
    <name type="common">Charcoal tree</name>
    <name type="synonym">Celtis orientalis</name>
    <dbReference type="NCBI Taxonomy" id="63057"/>
    <lineage>
        <taxon>Eukaryota</taxon>
        <taxon>Viridiplantae</taxon>
        <taxon>Streptophyta</taxon>
        <taxon>Embryophyta</taxon>
        <taxon>Tracheophyta</taxon>
        <taxon>Spermatophyta</taxon>
        <taxon>Magnoliopsida</taxon>
        <taxon>eudicotyledons</taxon>
        <taxon>Gunneridae</taxon>
        <taxon>Pentapetalae</taxon>
        <taxon>rosids</taxon>
        <taxon>fabids</taxon>
        <taxon>Rosales</taxon>
        <taxon>Cannabaceae</taxon>
        <taxon>Trema</taxon>
    </lineage>
</organism>
<evidence type="ECO:0000313" key="1">
    <source>
        <dbReference type="EMBL" id="PON87019.1"/>
    </source>
</evidence>